<proteinExistence type="predicted"/>
<dbReference type="EMBL" id="JAFCJH010000029">
    <property type="protein sequence ID" value="MBR0798618.1"/>
    <property type="molecule type" value="Genomic_DNA"/>
</dbReference>
<organism evidence="2 3">
    <name type="scientific">Bradyrhizobium jicamae</name>
    <dbReference type="NCBI Taxonomy" id="280332"/>
    <lineage>
        <taxon>Bacteria</taxon>
        <taxon>Pseudomonadati</taxon>
        <taxon>Pseudomonadota</taxon>
        <taxon>Alphaproteobacteria</taxon>
        <taxon>Hyphomicrobiales</taxon>
        <taxon>Nitrobacteraceae</taxon>
        <taxon>Bradyrhizobium</taxon>
    </lineage>
</organism>
<reference evidence="3" key="1">
    <citation type="journal article" date="2021" name="ISME J.">
        <title>Evolutionary origin and ecological implication of a unique nif island in free-living Bradyrhizobium lineages.</title>
        <authorList>
            <person name="Tao J."/>
        </authorList>
    </citation>
    <scope>NUCLEOTIDE SEQUENCE [LARGE SCALE GENOMIC DNA]</scope>
    <source>
        <strain evidence="3">SZCCT0434</strain>
    </source>
</reference>
<sequence>MTAQSAKPQGGHRRSSSESHEEVARSLERELNFLAEERRERALELGLDIGAPPTKVRE</sequence>
<feature type="region of interest" description="Disordered" evidence="1">
    <location>
        <begin position="1"/>
        <end position="25"/>
    </location>
</feature>
<accession>A0ABS5FP96</accession>
<dbReference type="RefSeq" id="WP_212394788.1">
    <property type="nucleotide sequence ID" value="NZ_JAFCJH010000029.1"/>
</dbReference>
<gene>
    <name evidence="2" type="ORF">JQ615_24840</name>
</gene>
<name>A0ABS5FP96_9BRAD</name>
<feature type="compositionally biased region" description="Basic and acidic residues" evidence="1">
    <location>
        <begin position="15"/>
        <end position="25"/>
    </location>
</feature>
<evidence type="ECO:0000256" key="1">
    <source>
        <dbReference type="SAM" id="MobiDB-lite"/>
    </source>
</evidence>
<keyword evidence="3" id="KW-1185">Reference proteome</keyword>
<dbReference type="Proteomes" id="UP001315278">
    <property type="component" value="Unassembled WGS sequence"/>
</dbReference>
<protein>
    <recommendedName>
        <fullName evidence="4">Transposase</fullName>
    </recommendedName>
</protein>
<evidence type="ECO:0000313" key="3">
    <source>
        <dbReference type="Proteomes" id="UP001315278"/>
    </source>
</evidence>
<evidence type="ECO:0008006" key="4">
    <source>
        <dbReference type="Google" id="ProtNLM"/>
    </source>
</evidence>
<comment type="caution">
    <text evidence="2">The sequence shown here is derived from an EMBL/GenBank/DDBJ whole genome shotgun (WGS) entry which is preliminary data.</text>
</comment>
<evidence type="ECO:0000313" key="2">
    <source>
        <dbReference type="EMBL" id="MBR0798618.1"/>
    </source>
</evidence>